<dbReference type="FunFam" id="3.40.50.12240:FF:000002">
    <property type="entry name" value="Flagellum-specific ATP synthase FliI"/>
    <property type="match status" value="1"/>
</dbReference>
<keyword evidence="2" id="KW-0813">Transport</keyword>
<dbReference type="GO" id="GO:0030254">
    <property type="term" value="P:protein secretion by the type III secretion system"/>
    <property type="evidence" value="ECO:0007669"/>
    <property type="project" value="InterPro"/>
</dbReference>
<comment type="catalytic activity">
    <reaction evidence="9">
        <text>ATP + H2O + cellular proteinSide 1 = ADP + phosphate + cellular proteinSide 2.</text>
        <dbReference type="EC" id="7.4.2.8"/>
    </reaction>
</comment>
<dbReference type="Gene3D" id="3.40.50.12240">
    <property type="match status" value="1"/>
</dbReference>
<evidence type="ECO:0000256" key="7">
    <source>
        <dbReference type="ARBA" id="ARBA00022967"/>
    </source>
</evidence>
<dbReference type="InterPro" id="IPR020003">
    <property type="entry name" value="ATPase_a/bsu_AS"/>
</dbReference>
<dbReference type="InterPro" id="IPR000194">
    <property type="entry name" value="ATPase_F1/V1/A1_a/bsu_nucl-bd"/>
</dbReference>
<dbReference type="SUPFAM" id="SSF52540">
    <property type="entry name" value="P-loop containing nucleoside triphosphate hydrolases"/>
    <property type="match status" value="1"/>
</dbReference>
<dbReference type="GO" id="GO:0008564">
    <property type="term" value="F:protein-exporting ATPase activity"/>
    <property type="evidence" value="ECO:0007669"/>
    <property type="project" value="UniProtKB-EC"/>
</dbReference>
<dbReference type="InterPro" id="IPR003593">
    <property type="entry name" value="AAA+_ATPase"/>
</dbReference>
<dbReference type="NCBIfam" id="TIGR01026">
    <property type="entry name" value="fliI_yscN"/>
    <property type="match status" value="1"/>
</dbReference>
<dbReference type="PROSITE" id="PS00152">
    <property type="entry name" value="ATPASE_ALPHA_BETA"/>
    <property type="match status" value="1"/>
</dbReference>
<dbReference type="InterPro" id="IPR005714">
    <property type="entry name" value="ATPase_T3SS_FliI/YscN"/>
</dbReference>
<dbReference type="InterPro" id="IPR004100">
    <property type="entry name" value="ATPase_F1/V1/A1_a/bsu_N"/>
</dbReference>
<evidence type="ECO:0000313" key="12">
    <source>
        <dbReference type="Proteomes" id="UP000703893"/>
    </source>
</evidence>
<dbReference type="CDD" id="cd01136">
    <property type="entry name" value="ATPase_flagellum-secretory_path_III"/>
    <property type="match status" value="1"/>
</dbReference>
<dbReference type="Pfam" id="PF00006">
    <property type="entry name" value="ATP-synt_ab"/>
    <property type="match status" value="1"/>
</dbReference>
<evidence type="ECO:0000256" key="3">
    <source>
        <dbReference type="ARBA" id="ARBA00022490"/>
    </source>
</evidence>
<comment type="caution">
    <text evidence="11">The sequence shown here is derived from an EMBL/GenBank/DDBJ whole genome shotgun (WGS) entry which is preliminary data.</text>
</comment>
<evidence type="ECO:0000256" key="4">
    <source>
        <dbReference type="ARBA" id="ARBA00022741"/>
    </source>
</evidence>
<keyword evidence="5" id="KW-0067">ATP-binding</keyword>
<evidence type="ECO:0000256" key="5">
    <source>
        <dbReference type="ARBA" id="ARBA00022840"/>
    </source>
</evidence>
<evidence type="ECO:0000256" key="9">
    <source>
        <dbReference type="ARBA" id="ARBA00034006"/>
    </source>
</evidence>
<keyword evidence="7" id="KW-1278">Translocase</keyword>
<dbReference type="PANTHER" id="PTHR15184">
    <property type="entry name" value="ATP SYNTHASE"/>
    <property type="match status" value="1"/>
</dbReference>
<organism evidence="11 12">
    <name type="scientific">Candidatus Tanganyikabacteria bacterium</name>
    <dbReference type="NCBI Taxonomy" id="2961651"/>
    <lineage>
        <taxon>Bacteria</taxon>
        <taxon>Bacillati</taxon>
        <taxon>Candidatus Sericytochromatia</taxon>
        <taxon>Candidatus Tanganyikabacteria</taxon>
    </lineage>
</organism>
<proteinExistence type="predicted"/>
<comment type="subcellular location">
    <subcellularLocation>
        <location evidence="1">Cytoplasm</location>
    </subcellularLocation>
</comment>
<dbReference type="Proteomes" id="UP000703893">
    <property type="component" value="Unassembled WGS sequence"/>
</dbReference>
<dbReference type="Pfam" id="PF02874">
    <property type="entry name" value="ATP-synt_ab_N"/>
    <property type="match status" value="1"/>
</dbReference>
<dbReference type="SMART" id="SM00382">
    <property type="entry name" value="AAA"/>
    <property type="match status" value="1"/>
</dbReference>
<dbReference type="GO" id="GO:0046933">
    <property type="term" value="F:proton-transporting ATP synthase activity, rotational mechanism"/>
    <property type="evidence" value="ECO:0007669"/>
    <property type="project" value="TreeGrafter"/>
</dbReference>
<dbReference type="InterPro" id="IPR040627">
    <property type="entry name" value="T3SS_ATPase_C"/>
</dbReference>
<gene>
    <name evidence="11" type="ORF">FJZ00_03985</name>
</gene>
<name>A0A937X4T7_9BACT</name>
<evidence type="ECO:0000256" key="2">
    <source>
        <dbReference type="ARBA" id="ARBA00022448"/>
    </source>
</evidence>
<dbReference type="GO" id="GO:0005737">
    <property type="term" value="C:cytoplasm"/>
    <property type="evidence" value="ECO:0007669"/>
    <property type="project" value="UniProtKB-SubCell"/>
</dbReference>
<dbReference type="GO" id="GO:0030257">
    <property type="term" value="C:type III protein secretion system complex"/>
    <property type="evidence" value="ECO:0007669"/>
    <property type="project" value="InterPro"/>
</dbReference>
<keyword evidence="6" id="KW-0653">Protein transport</keyword>
<keyword evidence="8" id="KW-0406">Ion transport</keyword>
<sequence length="445" mass="48410">MNFPQEPYALALRDTEPVRARGQITQLVGLVIEALLQGVRMGELVYIYSQDRKTLYPCEVVGFKPRRVMMMPLSELEGIGAGCEVVATGRMVSVKVGPKLLGRVLDGLGNPIDGKGPLVYETTYSQVNAPPNSMKRALIDTVIPTGIRVMDSFLTMGKGQRIGIFAGSGVGKSTMLGQIARQTKADLSVLCLVGERGREVREFLEYSLGEEGLARSCVVVATSDASSLCRFKAPLVATSIAEYFRDQGNDVFLMMDSMTRFAMAMREIGLAVGEPPAQKGYTPSVFALIPKLLERAGTSDVGSITAIYTILVDGGDMDEPIADCVRGVLDGHIVMLRSIAAQGIFPAIDVLQSVSRLLDVLATKEHKQARQAVFQMIADYKEVQDLLNVGAYVRGSNPAFDRAISMWDQIKGFLKQDIRDNTPYEDSIRQLRSLGSTTSAASMFT</sequence>
<protein>
    <submittedName>
        <fullName evidence="11">FliI/YscN family ATPase</fullName>
    </submittedName>
</protein>
<evidence type="ECO:0000313" key="11">
    <source>
        <dbReference type="EMBL" id="MBM3274287.1"/>
    </source>
</evidence>
<evidence type="ECO:0000259" key="10">
    <source>
        <dbReference type="SMART" id="SM00382"/>
    </source>
</evidence>
<dbReference type="EMBL" id="VGJX01000172">
    <property type="protein sequence ID" value="MBM3274287.1"/>
    <property type="molecule type" value="Genomic_DNA"/>
</dbReference>
<evidence type="ECO:0000256" key="6">
    <source>
        <dbReference type="ARBA" id="ARBA00022927"/>
    </source>
</evidence>
<dbReference type="PANTHER" id="PTHR15184:SF9">
    <property type="entry name" value="SPI-1 TYPE 3 SECRETION SYSTEM ATPASE"/>
    <property type="match status" value="1"/>
</dbReference>
<dbReference type="GO" id="GO:0005524">
    <property type="term" value="F:ATP binding"/>
    <property type="evidence" value="ECO:0007669"/>
    <property type="project" value="UniProtKB-KW"/>
</dbReference>
<reference evidence="11 12" key="1">
    <citation type="submission" date="2019-03" db="EMBL/GenBank/DDBJ databases">
        <title>Lake Tanganyika Metagenome-Assembled Genomes (MAGs).</title>
        <authorList>
            <person name="Tran P."/>
        </authorList>
    </citation>
    <scope>NUCLEOTIDE SEQUENCE [LARGE SCALE GENOMIC DNA]</scope>
    <source>
        <strain evidence="11">K_DeepCast_65m_m2_236</strain>
    </source>
</reference>
<keyword evidence="4" id="KW-0547">Nucleotide-binding</keyword>
<keyword evidence="3" id="KW-0963">Cytoplasm</keyword>
<dbReference type="InterPro" id="IPR027417">
    <property type="entry name" value="P-loop_NTPase"/>
</dbReference>
<feature type="domain" description="AAA+ ATPase" evidence="10">
    <location>
        <begin position="158"/>
        <end position="340"/>
    </location>
</feature>
<dbReference type="GO" id="GO:0016887">
    <property type="term" value="F:ATP hydrolysis activity"/>
    <property type="evidence" value="ECO:0007669"/>
    <property type="project" value="InterPro"/>
</dbReference>
<dbReference type="AlphaFoldDB" id="A0A937X4T7"/>
<evidence type="ECO:0000256" key="8">
    <source>
        <dbReference type="ARBA" id="ARBA00023065"/>
    </source>
</evidence>
<accession>A0A937X4T7</accession>
<evidence type="ECO:0000256" key="1">
    <source>
        <dbReference type="ARBA" id="ARBA00004496"/>
    </source>
</evidence>
<dbReference type="InterPro" id="IPR050053">
    <property type="entry name" value="ATPase_alpha/beta_chains"/>
</dbReference>
<dbReference type="Pfam" id="PF18269">
    <property type="entry name" value="T3SS_ATPase_C"/>
    <property type="match status" value="1"/>
</dbReference>